<protein>
    <recommendedName>
        <fullName evidence="2">Glucosamine-6-phosphate deaminase</fullName>
        <ecNumber evidence="2">3.5.99.6</ecNumber>
    </recommendedName>
    <alternativeName>
        <fullName evidence="2">GlcN6P deaminase</fullName>
        <shortName evidence="2">GNPDA</shortName>
    </alternativeName>
    <alternativeName>
        <fullName evidence="2">Glucosamine-6-phosphate isomerase</fullName>
    </alternativeName>
</protein>
<comment type="caution">
    <text evidence="2">Lacks conserved residue(s) required for the propagation of feature annotation.</text>
</comment>
<comment type="caution">
    <text evidence="4">The sequence shown here is derived from an EMBL/GenBank/DDBJ whole genome shotgun (WGS) entry which is preliminary data.</text>
</comment>
<dbReference type="InterPro" id="IPR004547">
    <property type="entry name" value="Glucosamine6P_isomerase"/>
</dbReference>
<accession>A0ABU5GQN5</accession>
<dbReference type="PANTHER" id="PTHR11280:SF5">
    <property type="entry name" value="GLUCOSAMINE-6-PHOSPHATE ISOMERASE"/>
    <property type="match status" value="1"/>
</dbReference>
<dbReference type="CDD" id="cd01399">
    <property type="entry name" value="GlcN6P_deaminase"/>
    <property type="match status" value="1"/>
</dbReference>
<comment type="subunit">
    <text evidence="2">Homohexamer.</text>
</comment>
<dbReference type="PROSITE" id="PS01161">
    <property type="entry name" value="GLC_GALNAC_ISOMERASE"/>
    <property type="match status" value="1"/>
</dbReference>
<comment type="function">
    <text evidence="2">Catalyzes the reversible isomerization-deamination of glucosamine 6-phosphate (GlcN6P) to form fructose 6-phosphate (Fru6P) and ammonium ion.</text>
</comment>
<reference evidence="4 5" key="1">
    <citation type="submission" date="2023-12" db="EMBL/GenBank/DDBJ databases">
        <title>Denitrificimonas halotolerans sp. nov.,a novel species isolated from landfill leachate.</title>
        <authorList>
            <person name="Wang S."/>
        </authorList>
    </citation>
    <scope>NUCLEOTIDE SEQUENCE [LARGE SCALE GENOMIC DNA]</scope>
    <source>
        <strain evidence="4 5">JX-1</strain>
    </source>
</reference>
<dbReference type="Pfam" id="PF01182">
    <property type="entry name" value="Glucosamine_iso"/>
    <property type="match status" value="1"/>
</dbReference>
<sequence>MYKIFDTVDEVSRYTTQRLLDKIRTQPTATLGLATGSTMEPVYAQLLASLHNSPLNVSKLTTFNLDEYIGLSADHPQSYNYYMHQHLFNQLDIPEESIHLPDGLTDNIDSACQCYSNAIKDKGGLDLQLLGIGTNGHIGFNEPLTSFNSRTHVVELSEQTRIDNSRFFNNKAEMPTHALTMGILDILEAKEIILVATGKHKAQVMAQLFHSSIDESLPASALKKHNNLTIVLDREAATLLPEQVCKNAV</sequence>
<feature type="active site" description="For ring-opening step" evidence="2">
    <location>
        <position position="135"/>
    </location>
</feature>
<keyword evidence="5" id="KW-1185">Reference proteome</keyword>
<dbReference type="Proteomes" id="UP001294570">
    <property type="component" value="Unassembled WGS sequence"/>
</dbReference>
<dbReference type="EC" id="3.5.99.6" evidence="2"/>
<evidence type="ECO:0000259" key="3">
    <source>
        <dbReference type="Pfam" id="PF01182"/>
    </source>
</evidence>
<dbReference type="InterPro" id="IPR018321">
    <property type="entry name" value="Glucosamine6P_isomerase_CS"/>
</dbReference>
<evidence type="ECO:0000313" key="5">
    <source>
        <dbReference type="Proteomes" id="UP001294570"/>
    </source>
</evidence>
<comment type="similarity">
    <text evidence="2">Belongs to the glucosamine/galactosamine-6-phosphate isomerase family. NagB subfamily.</text>
</comment>
<dbReference type="InterPro" id="IPR006148">
    <property type="entry name" value="Glc/Gal-6P_isomerase"/>
</dbReference>
<evidence type="ECO:0000256" key="1">
    <source>
        <dbReference type="ARBA" id="ARBA00022801"/>
    </source>
</evidence>
<feature type="active site" description="For ring-opening step" evidence="2">
    <location>
        <position position="142"/>
    </location>
</feature>
<gene>
    <name evidence="2 4" type="primary">nagB</name>
    <name evidence="4" type="ORF">TOI97_03750</name>
</gene>
<dbReference type="RefSeq" id="WP_321552782.1">
    <property type="nucleotide sequence ID" value="NZ_JAXIVU010000003.1"/>
</dbReference>
<comment type="catalytic activity">
    <reaction evidence="2">
        <text>alpha-D-glucosamine 6-phosphate + H2O = beta-D-fructose 6-phosphate + NH4(+)</text>
        <dbReference type="Rhea" id="RHEA:12172"/>
        <dbReference type="ChEBI" id="CHEBI:15377"/>
        <dbReference type="ChEBI" id="CHEBI:28938"/>
        <dbReference type="ChEBI" id="CHEBI:57634"/>
        <dbReference type="ChEBI" id="CHEBI:75989"/>
        <dbReference type="EC" id="3.5.99.6"/>
    </reaction>
</comment>
<dbReference type="InterPro" id="IPR037171">
    <property type="entry name" value="NagB/RpiA_transferase-like"/>
</dbReference>
<name>A0ABU5GQN5_9GAMM</name>
<dbReference type="GO" id="GO:0004342">
    <property type="term" value="F:glucosamine-6-phosphate deaminase activity"/>
    <property type="evidence" value="ECO:0007669"/>
    <property type="project" value="UniProtKB-EC"/>
</dbReference>
<dbReference type="PANTHER" id="PTHR11280">
    <property type="entry name" value="GLUCOSAMINE-6-PHOSPHATE ISOMERASE"/>
    <property type="match status" value="1"/>
</dbReference>
<organism evidence="4 5">
    <name type="scientific">Denitrificimonas halotolerans</name>
    <dbReference type="NCBI Taxonomy" id="3098930"/>
    <lineage>
        <taxon>Bacteria</taxon>
        <taxon>Pseudomonadati</taxon>
        <taxon>Pseudomonadota</taxon>
        <taxon>Gammaproteobacteria</taxon>
        <taxon>Pseudomonadales</taxon>
        <taxon>Pseudomonadaceae</taxon>
        <taxon>Denitrificimonas</taxon>
    </lineage>
</organism>
<keyword evidence="1 2" id="KW-0378">Hydrolase</keyword>
<dbReference type="NCBIfam" id="TIGR00502">
    <property type="entry name" value="nagB"/>
    <property type="match status" value="1"/>
</dbReference>
<feature type="active site" description="Proton acceptor; for ring-opening step" evidence="2">
    <location>
        <position position="137"/>
    </location>
</feature>
<evidence type="ECO:0000313" key="4">
    <source>
        <dbReference type="EMBL" id="MDY7218685.1"/>
    </source>
</evidence>
<comment type="pathway">
    <text evidence="2">Amino-sugar metabolism; N-acetylneuraminate degradation; D-fructose 6-phosphate from N-acetylneuraminate: step 5/5.</text>
</comment>
<dbReference type="EMBL" id="JAXIVU010000003">
    <property type="protein sequence ID" value="MDY7218685.1"/>
    <property type="molecule type" value="Genomic_DNA"/>
</dbReference>
<evidence type="ECO:0000256" key="2">
    <source>
        <dbReference type="HAMAP-Rule" id="MF_01241"/>
    </source>
</evidence>
<dbReference type="Gene3D" id="3.40.50.1360">
    <property type="match status" value="1"/>
</dbReference>
<dbReference type="HAMAP" id="MF_01241">
    <property type="entry name" value="GlcN6P_deamin"/>
    <property type="match status" value="1"/>
</dbReference>
<proteinExistence type="inferred from homology"/>
<feature type="active site" description="Proton acceptor; for enolization step" evidence="2">
    <location>
        <position position="66"/>
    </location>
</feature>
<keyword evidence="2" id="KW-0119">Carbohydrate metabolism</keyword>
<feature type="domain" description="Glucosamine/galactosamine-6-phosphate isomerase" evidence="3">
    <location>
        <begin position="8"/>
        <end position="227"/>
    </location>
</feature>
<dbReference type="SUPFAM" id="SSF100950">
    <property type="entry name" value="NagB/RpiA/CoA transferase-like"/>
    <property type="match status" value="1"/>
</dbReference>